<sequence>MKLSRFQPQVNLKQAHMTSYPHMNGLPCFREPLRQIFSCIISCYRKVNAWQDGVATWSKFQLPPERRGKFYKFKFPMRSSYPYNFKVKRTHCKTTTLSNNSTLFTNVRRWCKPALRCGLCSLLLTPNTFKLALPKCSNFICSYLENYKSELNGNFTTMFRFSCSFTGQNRIWLKPFL</sequence>
<dbReference type="AlphaFoldDB" id="A0A9Q1HDB6"/>
<name>A0A9Q1HDB6_HOLLE</name>
<keyword evidence="2" id="KW-1185">Reference proteome</keyword>
<comment type="caution">
    <text evidence="1">The sequence shown here is derived from an EMBL/GenBank/DDBJ whole genome shotgun (WGS) entry which is preliminary data.</text>
</comment>
<protein>
    <submittedName>
        <fullName evidence="1">Uncharacterized protein</fullName>
    </submittedName>
</protein>
<gene>
    <name evidence="1" type="ORF">HOLleu_08222</name>
</gene>
<accession>A0A9Q1HDB6</accession>
<reference evidence="1" key="1">
    <citation type="submission" date="2021-10" db="EMBL/GenBank/DDBJ databases">
        <title>Tropical sea cucumber genome reveals ecological adaptation and Cuvierian tubules defense mechanism.</title>
        <authorList>
            <person name="Chen T."/>
        </authorList>
    </citation>
    <scope>NUCLEOTIDE SEQUENCE</scope>
    <source>
        <strain evidence="1">Nanhai2018</strain>
        <tissue evidence="1">Muscle</tissue>
    </source>
</reference>
<evidence type="ECO:0000313" key="2">
    <source>
        <dbReference type="Proteomes" id="UP001152320"/>
    </source>
</evidence>
<organism evidence="1 2">
    <name type="scientific">Holothuria leucospilota</name>
    <name type="common">Black long sea cucumber</name>
    <name type="synonym">Mertensiothuria leucospilota</name>
    <dbReference type="NCBI Taxonomy" id="206669"/>
    <lineage>
        <taxon>Eukaryota</taxon>
        <taxon>Metazoa</taxon>
        <taxon>Echinodermata</taxon>
        <taxon>Eleutherozoa</taxon>
        <taxon>Echinozoa</taxon>
        <taxon>Holothuroidea</taxon>
        <taxon>Aspidochirotacea</taxon>
        <taxon>Aspidochirotida</taxon>
        <taxon>Holothuriidae</taxon>
        <taxon>Holothuria</taxon>
    </lineage>
</organism>
<dbReference type="EMBL" id="JAIZAY010000003">
    <property type="protein sequence ID" value="KAJ8045252.1"/>
    <property type="molecule type" value="Genomic_DNA"/>
</dbReference>
<proteinExistence type="predicted"/>
<evidence type="ECO:0000313" key="1">
    <source>
        <dbReference type="EMBL" id="KAJ8045252.1"/>
    </source>
</evidence>
<dbReference type="Proteomes" id="UP001152320">
    <property type="component" value="Chromosome 3"/>
</dbReference>